<feature type="compositionally biased region" description="Polar residues" evidence="2">
    <location>
        <begin position="185"/>
        <end position="194"/>
    </location>
</feature>
<evidence type="ECO:0000313" key="4">
    <source>
        <dbReference type="EMBL" id="KAK9831133.1"/>
    </source>
</evidence>
<dbReference type="EMBL" id="JALJOS010000014">
    <property type="protein sequence ID" value="KAK9831133.1"/>
    <property type="molecule type" value="Genomic_DNA"/>
</dbReference>
<reference evidence="4 5" key="1">
    <citation type="journal article" date="2024" name="Nat. Commun.">
        <title>Phylogenomics reveals the evolutionary origins of lichenization in chlorophyte algae.</title>
        <authorList>
            <person name="Puginier C."/>
            <person name="Libourel C."/>
            <person name="Otte J."/>
            <person name="Skaloud P."/>
            <person name="Haon M."/>
            <person name="Grisel S."/>
            <person name="Petersen M."/>
            <person name="Berrin J.G."/>
            <person name="Delaux P.M."/>
            <person name="Dal Grande F."/>
            <person name="Keller J."/>
        </authorList>
    </citation>
    <scope>NUCLEOTIDE SEQUENCE [LARGE SCALE GENOMIC DNA]</scope>
    <source>
        <strain evidence="4 5">SAG 2145</strain>
    </source>
</reference>
<evidence type="ECO:0000256" key="2">
    <source>
        <dbReference type="SAM" id="MobiDB-lite"/>
    </source>
</evidence>
<gene>
    <name evidence="4" type="ORF">WJX74_004547</name>
</gene>
<dbReference type="PANTHER" id="PTHR48070">
    <property type="entry name" value="ESTERASE OVCA2"/>
    <property type="match status" value="1"/>
</dbReference>
<dbReference type="GO" id="GO:0016787">
    <property type="term" value="F:hydrolase activity"/>
    <property type="evidence" value="ECO:0007669"/>
    <property type="project" value="UniProtKB-KW"/>
</dbReference>
<comment type="caution">
    <text evidence="4">The sequence shown here is derived from an EMBL/GenBank/DDBJ whole genome shotgun (WGS) entry which is preliminary data.</text>
</comment>
<dbReference type="AlphaFoldDB" id="A0AAW1RC30"/>
<feature type="region of interest" description="Disordered" evidence="2">
    <location>
        <begin position="303"/>
        <end position="333"/>
    </location>
</feature>
<evidence type="ECO:0000259" key="3">
    <source>
        <dbReference type="Pfam" id="PF03959"/>
    </source>
</evidence>
<evidence type="ECO:0000256" key="1">
    <source>
        <dbReference type="ARBA" id="ARBA00022801"/>
    </source>
</evidence>
<dbReference type="PANTHER" id="PTHR48070:SF6">
    <property type="entry name" value="ESTERASE OVCA2"/>
    <property type="match status" value="1"/>
</dbReference>
<dbReference type="SUPFAM" id="SSF53474">
    <property type="entry name" value="alpha/beta-Hydrolases"/>
    <property type="match status" value="1"/>
</dbReference>
<feature type="region of interest" description="Disordered" evidence="2">
    <location>
        <begin position="176"/>
        <end position="207"/>
    </location>
</feature>
<keyword evidence="5" id="KW-1185">Reference proteome</keyword>
<dbReference type="InterPro" id="IPR005645">
    <property type="entry name" value="FSH-like_dom"/>
</dbReference>
<organism evidence="4 5">
    <name type="scientific">Apatococcus lobatus</name>
    <dbReference type="NCBI Taxonomy" id="904363"/>
    <lineage>
        <taxon>Eukaryota</taxon>
        <taxon>Viridiplantae</taxon>
        <taxon>Chlorophyta</taxon>
        <taxon>core chlorophytes</taxon>
        <taxon>Trebouxiophyceae</taxon>
        <taxon>Chlorellales</taxon>
        <taxon>Chlorellaceae</taxon>
        <taxon>Apatococcus</taxon>
    </lineage>
</organism>
<dbReference type="GO" id="GO:0005737">
    <property type="term" value="C:cytoplasm"/>
    <property type="evidence" value="ECO:0007669"/>
    <property type="project" value="TreeGrafter"/>
</dbReference>
<dbReference type="Gene3D" id="3.40.50.1820">
    <property type="entry name" value="alpha/beta hydrolase"/>
    <property type="match status" value="2"/>
</dbReference>
<feature type="compositionally biased region" description="Low complexity" evidence="2">
    <location>
        <begin position="195"/>
        <end position="205"/>
    </location>
</feature>
<sequence>MDHDATDRPRLRILCLHGFRQTAAGFKGRTAALARRLKHRAELVFVDGPFLLRPLCKDTSPGNPAEKARTAAQPGARQDGHQGSASKNPRRAWLLTPEDAALSLNCAEELQSPSHAPEWVTGDQLMRQTEGWATTLEHLLSFMQQHGPFDGIMGFSQGAGVAAALCAHLQEASDNDLTTSDRMDTPSAQGCSAVQQQQEQQQQQQSHKCKKGNSLQQTLEHGLGNDCCLQAIGVTPEVQEQRQQQQSPMLMPHSAGASSQAVMDCPLSLSPRTGPAATLEQVTCVGEADGPASAAVTAALQTDEVAPQTDERPEETVTVLQSNGKPDRVTKDKGGWMHEDTHELHDDDDLPALGWGLSSPRLHGISGMHQECQAADAEHHARPLLQPGRMAREATLHESLSCKQFAFVMLFSGYVPQALEVLNLQKRVACIRMPSLHCFGSASRDWQVDVEASHGLLDWFCPQQDLRVGKHHTDGHMIPASHHDIEEYLKFLDAVVATPGQQLPSYQNDSGTGMD</sequence>
<feature type="region of interest" description="Disordered" evidence="2">
    <location>
        <begin position="57"/>
        <end position="90"/>
    </location>
</feature>
<keyword evidence="1" id="KW-0378">Hydrolase</keyword>
<proteinExistence type="predicted"/>
<dbReference type="Proteomes" id="UP001438707">
    <property type="component" value="Unassembled WGS sequence"/>
</dbReference>
<dbReference type="GO" id="GO:0005634">
    <property type="term" value="C:nucleus"/>
    <property type="evidence" value="ECO:0007669"/>
    <property type="project" value="TreeGrafter"/>
</dbReference>
<feature type="domain" description="Serine hydrolase" evidence="3">
    <location>
        <begin position="401"/>
        <end position="486"/>
    </location>
</feature>
<dbReference type="Pfam" id="PF03959">
    <property type="entry name" value="FSH1"/>
    <property type="match status" value="2"/>
</dbReference>
<protein>
    <recommendedName>
        <fullName evidence="3">Serine hydrolase domain-containing protein</fullName>
    </recommendedName>
</protein>
<dbReference type="InterPro" id="IPR050593">
    <property type="entry name" value="LovG"/>
</dbReference>
<evidence type="ECO:0000313" key="5">
    <source>
        <dbReference type="Proteomes" id="UP001438707"/>
    </source>
</evidence>
<feature type="domain" description="Serine hydrolase" evidence="3">
    <location>
        <begin position="10"/>
        <end position="175"/>
    </location>
</feature>
<accession>A0AAW1RC30</accession>
<name>A0AAW1RC30_9CHLO</name>
<dbReference type="InterPro" id="IPR029058">
    <property type="entry name" value="AB_hydrolase_fold"/>
</dbReference>